<keyword evidence="7" id="KW-0408">Iron</keyword>
<evidence type="ECO:0000256" key="4">
    <source>
        <dbReference type="ARBA" id="ARBA00022496"/>
    </source>
</evidence>
<dbReference type="Proteomes" id="UP000245137">
    <property type="component" value="Unassembled WGS sequence"/>
</dbReference>
<dbReference type="PROSITE" id="PS52016">
    <property type="entry name" value="TONB_DEPENDENT_REC_3"/>
    <property type="match status" value="1"/>
</dbReference>
<dbReference type="InterPro" id="IPR012910">
    <property type="entry name" value="Plug_dom"/>
</dbReference>
<evidence type="ECO:0000259" key="15">
    <source>
        <dbReference type="Pfam" id="PF00593"/>
    </source>
</evidence>
<evidence type="ECO:0000256" key="9">
    <source>
        <dbReference type="ARBA" id="ARBA00023077"/>
    </source>
</evidence>
<comment type="caution">
    <text evidence="17">The sequence shown here is derived from an EMBL/GenBank/DDBJ whole genome shotgun (WGS) entry which is preliminary data.</text>
</comment>
<feature type="domain" description="TonB-dependent receptor plug" evidence="16">
    <location>
        <begin position="78"/>
        <end position="171"/>
    </location>
</feature>
<dbReference type="InterPro" id="IPR039426">
    <property type="entry name" value="TonB-dep_rcpt-like"/>
</dbReference>
<protein>
    <submittedName>
        <fullName evidence="17">TonB-dependent siderophore receptor</fullName>
    </submittedName>
</protein>
<comment type="similarity">
    <text evidence="12 13">Belongs to the TonB-dependent receptor family.</text>
</comment>
<name>A0A2U1SRK1_METSR</name>
<keyword evidence="10 12" id="KW-0472">Membrane</keyword>
<dbReference type="GO" id="GO:0009279">
    <property type="term" value="C:cell outer membrane"/>
    <property type="evidence" value="ECO:0007669"/>
    <property type="project" value="UniProtKB-SubCell"/>
</dbReference>
<evidence type="ECO:0000256" key="8">
    <source>
        <dbReference type="ARBA" id="ARBA00023065"/>
    </source>
</evidence>
<evidence type="ECO:0000256" key="13">
    <source>
        <dbReference type="RuleBase" id="RU003357"/>
    </source>
</evidence>
<dbReference type="EMBL" id="PUIV01000010">
    <property type="protein sequence ID" value="PWB94241.1"/>
    <property type="molecule type" value="Genomic_DNA"/>
</dbReference>
<dbReference type="PANTHER" id="PTHR32552">
    <property type="entry name" value="FERRICHROME IRON RECEPTOR-RELATED"/>
    <property type="match status" value="1"/>
</dbReference>
<dbReference type="OrthoDB" id="9760333at2"/>
<accession>A0A2U1SRK1</accession>
<evidence type="ECO:0000313" key="17">
    <source>
        <dbReference type="EMBL" id="PWB94241.1"/>
    </source>
</evidence>
<proteinExistence type="inferred from homology"/>
<evidence type="ECO:0000256" key="14">
    <source>
        <dbReference type="SAM" id="MobiDB-lite"/>
    </source>
</evidence>
<feature type="compositionally biased region" description="Basic and acidic residues" evidence="14">
    <location>
        <begin position="39"/>
        <end position="48"/>
    </location>
</feature>
<dbReference type="InterPro" id="IPR000531">
    <property type="entry name" value="Beta-barrel_TonB"/>
</dbReference>
<evidence type="ECO:0000256" key="5">
    <source>
        <dbReference type="ARBA" id="ARBA00022692"/>
    </source>
</evidence>
<reference evidence="17 18" key="1">
    <citation type="journal article" date="2018" name="Appl. Microbiol. Biotechnol.">
        <title>Co-cultivation of the strictly anaerobic methanogen Methanosarcina barkeri with aerobic methanotrophs in an oxygen-limited membrane bioreactor.</title>
        <authorList>
            <person name="In 't Zandt M.H."/>
            <person name="van den Bosch T.J.M."/>
            <person name="Rijkers R."/>
            <person name="van Kessel M.A.H.J."/>
            <person name="Jetten M.S.M."/>
            <person name="Welte C.U."/>
        </authorList>
    </citation>
    <scope>NUCLEOTIDE SEQUENCE [LARGE SCALE GENOMIC DNA]</scope>
    <source>
        <strain evidence="17 18">DSM 17706</strain>
    </source>
</reference>
<keyword evidence="3 12" id="KW-1134">Transmembrane beta strand</keyword>
<keyword evidence="2 12" id="KW-0813">Transport</keyword>
<sequence>MLDRDLLRSVGANALAIVLLGGGALAQEALPPIDIDAARQRHSAEAERQGPGTVQTTAGPVRGYQAQTATATRLPTPIKELPLSIEVIPRKLIDDSQAVSQSEAFRNVSGLIAIDPRYPGGIGPSLRGMRAERYVDGLPNYYDLGVRDLLANVERIEVVKGPASILFQGGASPVGGVVNIVSRMPTAERFAEAGVRAGGYRFVSPYIDVNQPLAADKSVLFRVTAQYESTHSNIDVVHRRSYSIDPTLKFAPNEDTSLTIQGHLSRRDQPDYPGLPATGTIDRSFYSLRPTSFLANSRIPDATTESSGVTIRFDHRFDETFSTFTSARWTSSRMYEPSQIPFGGNQPNYSVNPSLGAYGGPSQFVMLNTILAQQLEEFAITSNVVAKFDAGPTRNRLLIGGDFNRVWERGQLAASYAAGPDSSIYGAFGFPKPTDFRSQAFPLYAYPLPGQSGYSVFNQSNNQYQNAGATVQLQSTIFDRLHFLGALRVAMIDIDSYEGAYSPPQTFSTSETKVLPRAGATYDLLDWLSIYGSYSQGLRAVTFFNSPNGAAPKPEGSEQFEAGVKLDGLYGLSGTLAFFDLKRTNVPTTAPGGLTQTQAGEWHSSGFEADLVWQPTAEFSVLASYAHIDAKISRNANPKLQNVPLNLAPADSGRLWGNYAFTGALAGWSLGAGLYASSGQVVELGKPWMTSGYVVFDAALTYKHENFTFALNAKNLGDRRYLTAYPYLSGNLAAAEGRTFFATLSARM</sequence>
<dbReference type="CDD" id="cd01347">
    <property type="entry name" value="ligand_gated_channel"/>
    <property type="match status" value="1"/>
</dbReference>
<dbReference type="PANTHER" id="PTHR32552:SF68">
    <property type="entry name" value="FERRICHROME OUTER MEMBRANE TRANSPORTER_PHAGE RECEPTOR"/>
    <property type="match status" value="1"/>
</dbReference>
<keyword evidence="11 12" id="KW-0998">Cell outer membrane</keyword>
<dbReference type="RefSeq" id="WP_108916938.1">
    <property type="nucleotide sequence ID" value="NZ_BGJY01000012.1"/>
</dbReference>
<gene>
    <name evidence="17" type="ORF">C5689_09005</name>
</gene>
<evidence type="ECO:0000256" key="3">
    <source>
        <dbReference type="ARBA" id="ARBA00022452"/>
    </source>
</evidence>
<dbReference type="InterPro" id="IPR037066">
    <property type="entry name" value="Plug_dom_sf"/>
</dbReference>
<evidence type="ECO:0000256" key="1">
    <source>
        <dbReference type="ARBA" id="ARBA00004571"/>
    </source>
</evidence>
<feature type="domain" description="TonB-dependent receptor-like beta-barrel" evidence="15">
    <location>
        <begin position="254"/>
        <end position="716"/>
    </location>
</feature>
<dbReference type="Pfam" id="PF00593">
    <property type="entry name" value="TonB_dep_Rec_b-barrel"/>
    <property type="match status" value="1"/>
</dbReference>
<evidence type="ECO:0000256" key="6">
    <source>
        <dbReference type="ARBA" id="ARBA00022729"/>
    </source>
</evidence>
<dbReference type="Gene3D" id="2.40.170.20">
    <property type="entry name" value="TonB-dependent receptor, beta-barrel domain"/>
    <property type="match status" value="1"/>
</dbReference>
<evidence type="ECO:0000259" key="16">
    <source>
        <dbReference type="Pfam" id="PF07715"/>
    </source>
</evidence>
<evidence type="ECO:0000313" key="18">
    <source>
        <dbReference type="Proteomes" id="UP000245137"/>
    </source>
</evidence>
<evidence type="ECO:0000256" key="10">
    <source>
        <dbReference type="ARBA" id="ARBA00023136"/>
    </source>
</evidence>
<evidence type="ECO:0000256" key="11">
    <source>
        <dbReference type="ARBA" id="ARBA00023237"/>
    </source>
</evidence>
<keyword evidence="18" id="KW-1185">Reference proteome</keyword>
<evidence type="ECO:0000256" key="12">
    <source>
        <dbReference type="PROSITE-ProRule" id="PRU01360"/>
    </source>
</evidence>
<dbReference type="SUPFAM" id="SSF56935">
    <property type="entry name" value="Porins"/>
    <property type="match status" value="1"/>
</dbReference>
<keyword evidence="5 12" id="KW-0812">Transmembrane</keyword>
<dbReference type="Gene3D" id="2.170.130.10">
    <property type="entry name" value="TonB-dependent receptor, plug domain"/>
    <property type="match status" value="1"/>
</dbReference>
<keyword evidence="6" id="KW-0732">Signal</keyword>
<dbReference type="GO" id="GO:0015344">
    <property type="term" value="F:siderophore uptake transmembrane transporter activity"/>
    <property type="evidence" value="ECO:0007669"/>
    <property type="project" value="TreeGrafter"/>
</dbReference>
<keyword evidence="9 13" id="KW-0798">TonB box</keyword>
<evidence type="ECO:0000256" key="7">
    <source>
        <dbReference type="ARBA" id="ARBA00023004"/>
    </source>
</evidence>
<dbReference type="InterPro" id="IPR036942">
    <property type="entry name" value="Beta-barrel_TonB_sf"/>
</dbReference>
<keyword evidence="4" id="KW-0410">Iron transport</keyword>
<keyword evidence="8" id="KW-0406">Ion transport</keyword>
<comment type="subcellular location">
    <subcellularLocation>
        <location evidence="1 12">Cell outer membrane</location>
        <topology evidence="1 12">Multi-pass membrane protein</topology>
    </subcellularLocation>
</comment>
<evidence type="ECO:0000256" key="2">
    <source>
        <dbReference type="ARBA" id="ARBA00022448"/>
    </source>
</evidence>
<organism evidence="17 18">
    <name type="scientific">Methylosinus sporium</name>
    <dbReference type="NCBI Taxonomy" id="428"/>
    <lineage>
        <taxon>Bacteria</taxon>
        <taxon>Pseudomonadati</taxon>
        <taxon>Pseudomonadota</taxon>
        <taxon>Alphaproteobacteria</taxon>
        <taxon>Hyphomicrobiales</taxon>
        <taxon>Methylocystaceae</taxon>
        <taxon>Methylosinus</taxon>
    </lineage>
</organism>
<keyword evidence="17" id="KW-0675">Receptor</keyword>
<feature type="region of interest" description="Disordered" evidence="14">
    <location>
        <begin position="39"/>
        <end position="59"/>
    </location>
</feature>
<dbReference type="AlphaFoldDB" id="A0A2U1SRK1"/>
<dbReference type="Pfam" id="PF07715">
    <property type="entry name" value="Plug"/>
    <property type="match status" value="1"/>
</dbReference>